<name>A0A0A1ZRI5_PROMR</name>
<protein>
    <submittedName>
        <fullName evidence="1">Uncharacterized protein</fullName>
    </submittedName>
</protein>
<evidence type="ECO:0000313" key="1">
    <source>
        <dbReference type="EMBL" id="KGF92202.1"/>
    </source>
</evidence>
<organism evidence="1 2">
    <name type="scientific">Prochlorococcus marinus str. MIT 9116</name>
    <dbReference type="NCBI Taxonomy" id="167544"/>
    <lineage>
        <taxon>Bacteria</taxon>
        <taxon>Bacillati</taxon>
        <taxon>Cyanobacteriota</taxon>
        <taxon>Cyanophyceae</taxon>
        <taxon>Synechococcales</taxon>
        <taxon>Prochlorococcaceae</taxon>
        <taxon>Prochlorococcus</taxon>
    </lineage>
</organism>
<dbReference type="EMBL" id="JNAJ01000010">
    <property type="protein sequence ID" value="KGF92202.1"/>
    <property type="molecule type" value="Genomic_DNA"/>
</dbReference>
<gene>
    <name evidence="1" type="ORF">EU93_0747</name>
</gene>
<evidence type="ECO:0000313" key="2">
    <source>
        <dbReference type="Proteomes" id="UP000030491"/>
    </source>
</evidence>
<dbReference type="AlphaFoldDB" id="A0A0A1ZRI5"/>
<proteinExistence type="predicted"/>
<reference evidence="2" key="1">
    <citation type="journal article" date="2014" name="Sci. Data">
        <title>Genomes of diverse isolates of the marine cyanobacterium Prochlorococcus.</title>
        <authorList>
            <person name="Biller S."/>
            <person name="Berube P."/>
            <person name="Thompson J."/>
            <person name="Kelly L."/>
            <person name="Roggensack S."/>
            <person name="Awad L."/>
            <person name="Roache-Johnson K."/>
            <person name="Ding H."/>
            <person name="Giovannoni S.J."/>
            <person name="Moore L.R."/>
            <person name="Chisholm S.W."/>
        </authorList>
    </citation>
    <scope>NUCLEOTIDE SEQUENCE [LARGE SCALE GENOMIC DNA]</scope>
</reference>
<sequence>MKSLIENLLNNDFPISEPTPLLLSSFSYASLLESMIS</sequence>
<dbReference type="Proteomes" id="UP000030491">
    <property type="component" value="Unassembled WGS sequence"/>
</dbReference>
<comment type="caution">
    <text evidence="1">The sequence shown here is derived from an EMBL/GenBank/DDBJ whole genome shotgun (WGS) entry which is preliminary data.</text>
</comment>
<accession>A0A0A1ZRI5</accession>